<dbReference type="InterPro" id="IPR006827">
    <property type="entry name" value="Lant_deHydtase_N"/>
</dbReference>
<dbReference type="EMBL" id="BAABAL010000012">
    <property type="protein sequence ID" value="GAA4010579.1"/>
    <property type="molecule type" value="Genomic_DNA"/>
</dbReference>
<organism evidence="3 4">
    <name type="scientific">Allokutzneria multivorans</name>
    <dbReference type="NCBI Taxonomy" id="1142134"/>
    <lineage>
        <taxon>Bacteria</taxon>
        <taxon>Bacillati</taxon>
        <taxon>Actinomycetota</taxon>
        <taxon>Actinomycetes</taxon>
        <taxon>Pseudonocardiales</taxon>
        <taxon>Pseudonocardiaceae</taxon>
        <taxon>Allokutzneria</taxon>
    </lineage>
</organism>
<evidence type="ECO:0000259" key="1">
    <source>
        <dbReference type="Pfam" id="PF04738"/>
    </source>
</evidence>
<dbReference type="InterPro" id="IPR023809">
    <property type="entry name" value="Thiopep_bacteriocin_synth_dom"/>
</dbReference>
<keyword evidence="4" id="KW-1185">Reference proteome</keyword>
<dbReference type="Pfam" id="PF04738">
    <property type="entry name" value="Lant_dehydr_N"/>
    <property type="match status" value="1"/>
</dbReference>
<dbReference type="Proteomes" id="UP001501747">
    <property type="component" value="Unassembled WGS sequence"/>
</dbReference>
<dbReference type="NCBIfam" id="TIGR03891">
    <property type="entry name" value="thiopep_ocin"/>
    <property type="match status" value="1"/>
</dbReference>
<comment type="caution">
    <text evidence="3">The sequence shown here is derived from an EMBL/GenBank/DDBJ whole genome shotgun (WGS) entry which is preliminary data.</text>
</comment>
<feature type="domain" description="Thiopeptide-type bacteriocin biosynthesis" evidence="2">
    <location>
        <begin position="751"/>
        <end position="999"/>
    </location>
</feature>
<evidence type="ECO:0000259" key="2">
    <source>
        <dbReference type="Pfam" id="PF14028"/>
    </source>
</evidence>
<accession>A0ABP7SE77</accession>
<reference evidence="4" key="1">
    <citation type="journal article" date="2019" name="Int. J. Syst. Evol. Microbiol.">
        <title>The Global Catalogue of Microorganisms (GCM) 10K type strain sequencing project: providing services to taxonomists for standard genome sequencing and annotation.</title>
        <authorList>
            <consortium name="The Broad Institute Genomics Platform"/>
            <consortium name="The Broad Institute Genome Sequencing Center for Infectious Disease"/>
            <person name="Wu L."/>
            <person name="Ma J."/>
        </authorList>
    </citation>
    <scope>NUCLEOTIDE SEQUENCE [LARGE SCALE GENOMIC DNA]</scope>
    <source>
        <strain evidence="4">JCM 17342</strain>
    </source>
</reference>
<gene>
    <name evidence="3" type="ORF">GCM10022247_35990</name>
</gene>
<name>A0ABP7SE77_9PSEU</name>
<evidence type="ECO:0000313" key="3">
    <source>
        <dbReference type="EMBL" id="GAA4010579.1"/>
    </source>
</evidence>
<evidence type="ECO:0000313" key="4">
    <source>
        <dbReference type="Proteomes" id="UP001501747"/>
    </source>
</evidence>
<dbReference type="Pfam" id="PF14028">
    <property type="entry name" value="Lant_dehydr_C"/>
    <property type="match status" value="1"/>
</dbReference>
<feature type="domain" description="Lantibiotic dehydratase N-terminal" evidence="1">
    <location>
        <begin position="51"/>
        <end position="683"/>
    </location>
</feature>
<protein>
    <submittedName>
        <fullName evidence="3">Lantibiotic dehydratase</fullName>
    </submittedName>
</protein>
<proteinExistence type="predicted"/>
<sequence length="1012" mass="111393">MGMGSSPLYRHRGVALLRCAAVPTTTGPRSWPDPDDPASCRAWLDEVWSDAFYAEAITVASPSLATRVHAIRSGAAVSAKRLRRAALATLGYVVRSVARPTPFGTFAGVAPVTIGNDAHVQWRGEHRVLGRADTQWLSEIVETAEQCPELLERLEVVSCDLAVRRGSRRELPRGQNRVSILNTTAVETALDLAAAPIHFGTLMTEVARSFPEADASRVRSLLTELVSKGYLITNLHAPHTVTDPLAYITAALRAAGADTLDEPAVLLAELERVQADILCHNSTTARSTRTETRTKLTARMNRIAARARMPLAHDLLLDCHVQIPPIVVEEMERAASALLRLTRHPSGQQVWREYHVAFCDRYGTGTLVALADVVHPDSGLGYPAGYPGSVMSAPAAHASERDERLLGLALQAVVDGTGEVVLTDELIAELADERFDTRFIPPHVELAARIHATDLDQLKRGDFTLTAAPARSAGTLTSRFTPLATGDGFGLPGLYKALPASTEKALRVQLSYGPLYPHAENVSRTPAYLERVLSLGEHRCEDDAVLRLADLAVTATHERLYVISRTRRQVIEPNIFHALAIDKQPPPIARFLTELPRAFSAGWFQFDWGPHARLPYLPRVRYGRTVLSTAQWRLISSDLPAEPHHDDVRWWRERWRCPVEVELREADRGLRLNLDVPAHVAILCAHLARHGHAVLTEAAPVRDYGWLDGRVHEVAVPLACTTSPAPSPLRQPTTFVSNTCGEIPGARGTRWLSAKVFTHPERIDDVIATHLPKLEAALGTTNLWWLRYRTPPAETDHLRVRLPAELDTEPMRVLGDWAHELRNQGLISRLSLDTYYPETGRYGDGPVLAAAEDVFVADSRLVAAALRQPLATAVSPVAWTVVNMIALAHGLLGGDRAETMNWLATQPVITGPAADRKVAAETILLSTNDNELQECPLWTDDVEVLWRERHAALTAYREQLPEATVVGDVLESLLHMHHNRALGIDRDREQLCRRLARQAALSWRARGGGGTP</sequence>